<proteinExistence type="predicted"/>
<dbReference type="RefSeq" id="WP_150257627.1">
    <property type="nucleotide sequence ID" value="NZ_CP029189.1"/>
</dbReference>
<sequence length="182" mass="19420">MMAGPRTHRAAATVVAGAALLAGCSDGKPSAAPELPASTCFGAFTPTELAPFVGTGKEVRVDAPADARLTAGRDSAICNIYVDGKTRFFASAERLPQGQHFFWAPAVDEQKPEPLPFAENGKLWDGGAAIFLSCKGPTEAFELKLWLDGSTEQIEQKERRPLFAGLMKKYLDFARQQTGCGA</sequence>
<dbReference type="OrthoDB" id="4230833at2"/>
<evidence type="ECO:0000313" key="2">
    <source>
        <dbReference type="Proteomes" id="UP000324101"/>
    </source>
</evidence>
<evidence type="ECO:0000313" key="1">
    <source>
        <dbReference type="EMBL" id="QES54895.1"/>
    </source>
</evidence>
<dbReference type="EMBL" id="CP029189">
    <property type="protein sequence ID" value="QES54895.1"/>
    <property type="molecule type" value="Genomic_DNA"/>
</dbReference>
<dbReference type="PROSITE" id="PS51257">
    <property type="entry name" value="PROKAR_LIPOPROTEIN"/>
    <property type="match status" value="1"/>
</dbReference>
<evidence type="ECO:0008006" key="3">
    <source>
        <dbReference type="Google" id="ProtNLM"/>
    </source>
</evidence>
<dbReference type="Proteomes" id="UP000324101">
    <property type="component" value="Chromosome"/>
</dbReference>
<dbReference type="AlphaFoldDB" id="A0A5P2DIB3"/>
<gene>
    <name evidence="1" type="ORF">DEJ51_12270</name>
</gene>
<accession>A0A5P2DIB3</accession>
<reference evidence="1 2" key="1">
    <citation type="submission" date="2018-05" db="EMBL/GenBank/DDBJ databases">
        <title>Streptomyces venezuelae.</title>
        <authorList>
            <person name="Kim W."/>
            <person name="Lee N."/>
            <person name="Cho B.-K."/>
        </authorList>
    </citation>
    <scope>NUCLEOTIDE SEQUENCE [LARGE SCALE GENOMIC DNA]</scope>
    <source>
        <strain evidence="1 2">ATCC 21018</strain>
    </source>
</reference>
<name>A0A5P2DIB3_STRVZ</name>
<protein>
    <recommendedName>
        <fullName evidence="3">DUF3558 domain-containing protein</fullName>
    </recommendedName>
</protein>
<organism evidence="1 2">
    <name type="scientific">Streptomyces venezuelae</name>
    <dbReference type="NCBI Taxonomy" id="54571"/>
    <lineage>
        <taxon>Bacteria</taxon>
        <taxon>Bacillati</taxon>
        <taxon>Actinomycetota</taxon>
        <taxon>Actinomycetes</taxon>
        <taxon>Kitasatosporales</taxon>
        <taxon>Streptomycetaceae</taxon>
        <taxon>Streptomyces</taxon>
    </lineage>
</organism>